<dbReference type="InterPro" id="IPR003959">
    <property type="entry name" value="ATPase_AAA_core"/>
</dbReference>
<accession>A0A7T7L4L5</accession>
<dbReference type="Proteomes" id="UP000595636">
    <property type="component" value="Chromosome"/>
</dbReference>
<dbReference type="InterPro" id="IPR034139">
    <property type="entry name" value="TOPRIM_OLD"/>
</dbReference>
<dbReference type="EMBL" id="CP066831">
    <property type="protein sequence ID" value="QQM46382.1"/>
    <property type="molecule type" value="Genomic_DNA"/>
</dbReference>
<reference evidence="3 4" key="1">
    <citation type="submission" date="2020-12" db="EMBL/GenBank/DDBJ databases">
        <title>A novel species.</title>
        <authorList>
            <person name="Li K."/>
        </authorList>
    </citation>
    <scope>NUCLEOTIDE SEQUENCE [LARGE SCALE GENOMIC DNA]</scope>
    <source>
        <strain evidence="3 4">ZYC-3</strain>
    </source>
</reference>
<evidence type="ECO:0000259" key="2">
    <source>
        <dbReference type="Pfam" id="PF20469"/>
    </source>
</evidence>
<dbReference type="AlphaFoldDB" id="A0A7T7L4L5"/>
<dbReference type="PANTHER" id="PTHR43581:SF4">
    <property type="entry name" value="ATP_GTP PHOSPHATASE"/>
    <property type="match status" value="1"/>
</dbReference>
<name>A0A7T7L4L5_9ACTN</name>
<organism evidence="3 4">
    <name type="scientific">Streptomyces liliifuscus</name>
    <dbReference type="NCBI Taxonomy" id="2797636"/>
    <lineage>
        <taxon>Bacteria</taxon>
        <taxon>Bacillati</taxon>
        <taxon>Actinomycetota</taxon>
        <taxon>Actinomycetes</taxon>
        <taxon>Kitasatosporales</taxon>
        <taxon>Streptomycetaceae</taxon>
        <taxon>Streptomyces</taxon>
    </lineage>
</organism>
<dbReference type="SUPFAM" id="SSF52540">
    <property type="entry name" value="P-loop containing nucleoside triphosphate hydrolases"/>
    <property type="match status" value="1"/>
</dbReference>
<feature type="domain" description="ATPase AAA-type core" evidence="1">
    <location>
        <begin position="351"/>
        <end position="420"/>
    </location>
</feature>
<dbReference type="PANTHER" id="PTHR43581">
    <property type="entry name" value="ATP/GTP PHOSPHATASE"/>
    <property type="match status" value="1"/>
</dbReference>
<dbReference type="Pfam" id="PF13304">
    <property type="entry name" value="AAA_21"/>
    <property type="match status" value="1"/>
</dbReference>
<sequence>MLSIGCRDFLSCGDLHLDLAGQPIIVTGPNGAGKSNLGRVVDLISTVVGHYSGRPAADRLGLYNRAGRFGATSFQVAVKIELDQAWEQELVAAFVRAAFVCGADSASSPSLPTRAQLDAAVRDQLDPASLFPLWTGTLHVHYDAAWSQPWFAAWEFTHADATWHIQLVGGSSFLRLGPTDARGRVPAQTRNFSHWWQQRPAGLGDFTKVLPPSQVEALSFSVTPPNDGSSPLPVTLLDLAARLGEREIDNRSFDFIHVLAAILRQGIVVTDNRRLPLERRFSHQALQRSFDLRDGGGVAGELYRCKNGPLALRQRYAQAKELFTDLTGRALGVQASPDPEEPGTMLIDVTVVDGDYEVPIAFAGAGIQEALLLSTLLTGKSGRVIVLDEPAVNLEPTLQRRLIPVLDARRAQCIVITHSADLVPASTPADLSRIVRLAPHPSGTQVFRTPQDLPAQEQTRWLQRLGTSEARALLFAAGVILCEGATETGALSRWWDSTHCPEWGPLSAANICLMRVDGDTAFHGYIDYLEAFGIPWAIVADGPALSPGSRLHEHLTAKNLLPDGQPDPSDTFTRWKGYWEEAGVFTFAREFGTDGNKGGEFEALLTELDPELYEQARKEHGRSKPRVGAHFAAHHSNPPTPVTDLYRRIREHLDPEVGRQ</sequence>
<dbReference type="InterPro" id="IPR027417">
    <property type="entry name" value="P-loop_NTPase"/>
</dbReference>
<dbReference type="RefSeq" id="WP_200401205.1">
    <property type="nucleotide sequence ID" value="NZ_CP066831.1"/>
</dbReference>
<dbReference type="InterPro" id="IPR051396">
    <property type="entry name" value="Bact_Antivir_Def_Nuclease"/>
</dbReference>
<evidence type="ECO:0000259" key="1">
    <source>
        <dbReference type="Pfam" id="PF13304"/>
    </source>
</evidence>
<dbReference type="CDD" id="cd01026">
    <property type="entry name" value="TOPRIM_OLD"/>
    <property type="match status" value="1"/>
</dbReference>
<dbReference type="Gene3D" id="3.40.50.300">
    <property type="entry name" value="P-loop containing nucleotide triphosphate hydrolases"/>
    <property type="match status" value="2"/>
</dbReference>
<evidence type="ECO:0000313" key="3">
    <source>
        <dbReference type="EMBL" id="QQM46382.1"/>
    </source>
</evidence>
<protein>
    <submittedName>
        <fullName evidence="3">AAA family ATPase</fullName>
    </submittedName>
</protein>
<dbReference type="GO" id="GO:0005524">
    <property type="term" value="F:ATP binding"/>
    <property type="evidence" value="ECO:0007669"/>
    <property type="project" value="InterPro"/>
</dbReference>
<dbReference type="Pfam" id="PF20469">
    <property type="entry name" value="OLD-like_TOPRIM"/>
    <property type="match status" value="1"/>
</dbReference>
<feature type="domain" description="OLD protein-like TOPRIM" evidence="2">
    <location>
        <begin position="474"/>
        <end position="542"/>
    </location>
</feature>
<dbReference type="GO" id="GO:0016887">
    <property type="term" value="F:ATP hydrolysis activity"/>
    <property type="evidence" value="ECO:0007669"/>
    <property type="project" value="InterPro"/>
</dbReference>
<keyword evidence="4" id="KW-1185">Reference proteome</keyword>
<dbReference type="KEGG" id="slf:JEQ17_47970"/>
<gene>
    <name evidence="3" type="ORF">JEQ17_47970</name>
</gene>
<evidence type="ECO:0000313" key="4">
    <source>
        <dbReference type="Proteomes" id="UP000595636"/>
    </source>
</evidence>
<proteinExistence type="predicted"/>